<evidence type="ECO:0000256" key="1">
    <source>
        <dbReference type="SAM" id="MobiDB-lite"/>
    </source>
</evidence>
<evidence type="ECO:0000313" key="4">
    <source>
        <dbReference type="Proteomes" id="UP000315842"/>
    </source>
</evidence>
<evidence type="ECO:0008006" key="5">
    <source>
        <dbReference type="Google" id="ProtNLM"/>
    </source>
</evidence>
<keyword evidence="4" id="KW-1185">Reference proteome</keyword>
<feature type="compositionally biased region" description="Low complexity" evidence="1">
    <location>
        <begin position="177"/>
        <end position="203"/>
    </location>
</feature>
<reference evidence="3 4" key="1">
    <citation type="submission" date="2019-06" db="EMBL/GenBank/DDBJ databases">
        <title>Whole genome shotgun sequence of Cellulomonas uda NBRC 3747.</title>
        <authorList>
            <person name="Hosoyama A."/>
            <person name="Uohara A."/>
            <person name="Ohji S."/>
            <person name="Ichikawa N."/>
        </authorList>
    </citation>
    <scope>NUCLEOTIDE SEQUENCE [LARGE SCALE GENOMIC DNA]</scope>
    <source>
        <strain evidence="3 4">NBRC 3747</strain>
    </source>
</reference>
<keyword evidence="2" id="KW-0812">Transmembrane</keyword>
<dbReference type="Proteomes" id="UP000315842">
    <property type="component" value="Unassembled WGS sequence"/>
</dbReference>
<dbReference type="EMBL" id="BJLP01000020">
    <property type="protein sequence ID" value="GEA81013.1"/>
    <property type="molecule type" value="Genomic_DNA"/>
</dbReference>
<evidence type="ECO:0000313" key="3">
    <source>
        <dbReference type="EMBL" id="GEA81013.1"/>
    </source>
</evidence>
<organism evidence="3 4">
    <name type="scientific">Cellulomonas uda</name>
    <dbReference type="NCBI Taxonomy" id="1714"/>
    <lineage>
        <taxon>Bacteria</taxon>
        <taxon>Bacillati</taxon>
        <taxon>Actinomycetota</taxon>
        <taxon>Actinomycetes</taxon>
        <taxon>Micrococcales</taxon>
        <taxon>Cellulomonadaceae</taxon>
        <taxon>Cellulomonas</taxon>
    </lineage>
</organism>
<name>A0A4Y3KAI1_CELUD</name>
<keyword evidence="2" id="KW-0472">Membrane</keyword>
<accession>A0A4Y3KAI1</accession>
<feature type="transmembrane region" description="Helical" evidence="2">
    <location>
        <begin position="12"/>
        <end position="35"/>
    </location>
</feature>
<feature type="transmembrane region" description="Helical" evidence="2">
    <location>
        <begin position="107"/>
        <end position="130"/>
    </location>
</feature>
<dbReference type="RefSeq" id="WP_307722671.1">
    <property type="nucleotide sequence ID" value="NZ_BJLP01000020.1"/>
</dbReference>
<feature type="region of interest" description="Disordered" evidence="1">
    <location>
        <begin position="165"/>
        <end position="229"/>
    </location>
</feature>
<keyword evidence="2" id="KW-1133">Transmembrane helix</keyword>
<proteinExistence type="predicted"/>
<gene>
    <name evidence="3" type="ORF">CUD01_14570</name>
</gene>
<dbReference type="AlphaFoldDB" id="A0A4Y3KAI1"/>
<comment type="caution">
    <text evidence="3">The sequence shown here is derived from an EMBL/GenBank/DDBJ whole genome shotgun (WGS) entry which is preliminary data.</text>
</comment>
<protein>
    <recommendedName>
        <fullName evidence="5">Aromatic ring-opening dioxygenase LigA</fullName>
    </recommendedName>
</protein>
<evidence type="ECO:0000256" key="2">
    <source>
        <dbReference type="SAM" id="Phobius"/>
    </source>
</evidence>
<sequence>MATTGKQPGARGLGLWVIVFGIIFIVAGAVTWGAVSTNLAAENITVSDDASAFQSQLVDTPWEAWVQADIINHHALDSSGGKTYAELDRDDPVRETMMTASFLRSSLFTSVVAFGVALLVVGVGVALLLVGIALRRLSPVVVDDDTSHTRVAPAVAPASASPVVAAPAAPAPPVTAPPAQVAPAAAAPTTAAPTTAAPTTAAPPAAPPAAEGHTHAAPPDPTVERDDRA</sequence>